<organism evidence="3">
    <name type="scientific">Amphimedon queenslandica</name>
    <name type="common">Sponge</name>
    <dbReference type="NCBI Taxonomy" id="400682"/>
    <lineage>
        <taxon>Eukaryota</taxon>
        <taxon>Metazoa</taxon>
        <taxon>Porifera</taxon>
        <taxon>Demospongiae</taxon>
        <taxon>Heteroscleromorpha</taxon>
        <taxon>Haplosclerida</taxon>
        <taxon>Niphatidae</taxon>
        <taxon>Amphimedon</taxon>
    </lineage>
</organism>
<keyword evidence="2" id="KW-0732">Signal</keyword>
<keyword evidence="1" id="KW-0812">Transmembrane</keyword>
<dbReference type="InParanoid" id="A0A1X7T9A5"/>
<accession>A0A1X7T9A5</accession>
<name>A0A1X7T9A5_AMPQE</name>
<reference evidence="3" key="1">
    <citation type="submission" date="2017-05" db="UniProtKB">
        <authorList>
            <consortium name="EnsemblMetazoa"/>
        </authorList>
    </citation>
    <scope>IDENTIFICATION</scope>
</reference>
<protein>
    <submittedName>
        <fullName evidence="3">Uncharacterized protein</fullName>
    </submittedName>
</protein>
<evidence type="ECO:0000256" key="2">
    <source>
        <dbReference type="SAM" id="SignalP"/>
    </source>
</evidence>
<feature type="transmembrane region" description="Helical" evidence="1">
    <location>
        <begin position="725"/>
        <end position="747"/>
    </location>
</feature>
<evidence type="ECO:0000313" key="3">
    <source>
        <dbReference type="EnsemblMetazoa" id="Aqu2.1.11117_001"/>
    </source>
</evidence>
<proteinExistence type="predicted"/>
<sequence length="927" mass="103129">MELCLFLQWLFLSSIALSLGNGEVFYVHPNNSSQCHNDTPCYGINEYAGGIANAFMNDSIYYFLPGVHNLNRSINIEWGSNLTFQGKGMMREGPHTTVMESPVVIKCVKITIQLEFYTIIAHHLTVHLSITSLYNMHASNLRCNGCGTAFYLKQNSTSVMNSPFISIIDGVISQSSSHAFLLYWYGSAVDTFLLSSTTLDNNSGTFGSALHIATDELLDTKLYALLHNLTFDNNSVLPDIPIKQSLAVTLWLLNSRSVNVSNCTFRNNNGSALGLVNAIVTFFGDNYFINNTGRRGGAINFIITSYIYLFLDAYLSFIDNHAEATGGAINVYQPAVYFTHSASVALCFFQFLGTKNATYFYFDGNTAKVAGDAIYGGAVDSCLLAEGLFFGRSSFFDVSTFVNQRGYSVISSDPLNVCFCNDENFPNCSISTIDFQAFPGEQIDFIMAVVGQLNYLTTGTIDIINNKLVNSYNTSAANCREIHYKFKPQNINQARTTGYTVTLSATIQNSISFSKNARDIINVEILPCPNGFCLSNSSYLCDCIYTDRAVNRSIQSCDVTSNSVTKQPESNLWLHGTNPCTILYSTCPFDYCIIGTPEMINLGNPDEQCASNRSGRLCGNCSGTLSLMLGSNRCGECSNAYLALIILFAMFGIVLVILIFALNLTVTVGTINGLLFFANVIKIYQPLIPHFNEFHVLSQFISWINMDFGIETCFYNGMESCGKTGLQFVFTIYLWALILLIIFLSKWSMKLTRLMGNNAVPVLCTLLLLSYTKLLRTIFSILSFDRIYEMSNPDKMSNADEMSNTSLVWSVDGAIDYADDCHLYLVIIALLVLTFLVLPYTMLLLLFPLWELCRSKCTIAYHIYSKEIVKKTFKKVTKKVSIVKSGSSINVDDNMSTDEARMRLPTVTSTVFDTSVHYELHFLDFEV</sequence>
<feature type="transmembrane region" description="Helical" evidence="1">
    <location>
        <begin position="640"/>
        <end position="662"/>
    </location>
</feature>
<keyword evidence="1" id="KW-1133">Transmembrane helix</keyword>
<dbReference type="EnsemblMetazoa" id="Aqu2.1.11117_001">
    <property type="protein sequence ID" value="Aqu2.1.11117_001"/>
    <property type="gene ID" value="Aqu2.1.11117"/>
</dbReference>
<dbReference type="AlphaFoldDB" id="A0A1X7T9A5"/>
<feature type="chain" id="PRO_5012620705" evidence="2">
    <location>
        <begin position="23"/>
        <end position="927"/>
    </location>
</feature>
<evidence type="ECO:0000256" key="1">
    <source>
        <dbReference type="SAM" id="Phobius"/>
    </source>
</evidence>
<feature type="signal peptide" evidence="2">
    <location>
        <begin position="1"/>
        <end position="22"/>
    </location>
</feature>
<feature type="transmembrane region" description="Helical" evidence="1">
    <location>
        <begin position="759"/>
        <end position="784"/>
    </location>
</feature>
<keyword evidence="1" id="KW-0472">Membrane</keyword>
<feature type="transmembrane region" description="Helical" evidence="1">
    <location>
        <begin position="823"/>
        <end position="847"/>
    </location>
</feature>